<sequence>MSTNTKAVGEEDEHRVSMGLRSHQNNTTQTQDLFNHIRRAIITAKEHKYLVFEEIDPDIGSQIVASLDADGEVEPVGLRITFNSLHRVLEINIMPTWVHDVLQCWLNQEYVRMGITGFITLNESQSLIVASGTSCDNFVAQYAGSVKQPDWMAVPVGFNMPTIVAESGWSDSWPGLHRDMTLWLKGSPQTMSLVFLVKWSKVAGGRVEGSIEVWDLDSTGNEHLLQTEVSQKALYN</sequence>
<evidence type="ECO:0000313" key="1">
    <source>
        <dbReference type="EMBL" id="WEW54585.1"/>
    </source>
</evidence>
<evidence type="ECO:0000313" key="2">
    <source>
        <dbReference type="Proteomes" id="UP001219355"/>
    </source>
</evidence>
<dbReference type="AlphaFoldDB" id="A0AAF0DAE1"/>
<organism evidence="1 2">
    <name type="scientific">Emydomyces testavorans</name>
    <dbReference type="NCBI Taxonomy" id="2070801"/>
    <lineage>
        <taxon>Eukaryota</taxon>
        <taxon>Fungi</taxon>
        <taxon>Dikarya</taxon>
        <taxon>Ascomycota</taxon>
        <taxon>Pezizomycotina</taxon>
        <taxon>Eurotiomycetes</taxon>
        <taxon>Eurotiomycetidae</taxon>
        <taxon>Onygenales</taxon>
        <taxon>Nannizziopsiaceae</taxon>
        <taxon>Emydomyces</taxon>
    </lineage>
</organism>
<gene>
    <name evidence="1" type="ORF">PRK78_000005</name>
</gene>
<dbReference type="EMBL" id="CP120627">
    <property type="protein sequence ID" value="WEW54585.1"/>
    <property type="molecule type" value="Genomic_DNA"/>
</dbReference>
<accession>A0AAF0DAE1</accession>
<dbReference type="Proteomes" id="UP001219355">
    <property type="component" value="Chromosome 1"/>
</dbReference>
<reference evidence="1" key="1">
    <citation type="submission" date="2023-03" db="EMBL/GenBank/DDBJ databases">
        <title>Emydomyces testavorans Genome Sequence.</title>
        <authorList>
            <person name="Hoyer L."/>
        </authorList>
    </citation>
    <scope>NUCLEOTIDE SEQUENCE</scope>
    <source>
        <strain evidence="1">16-2883</strain>
    </source>
</reference>
<name>A0AAF0DAE1_9EURO</name>
<protein>
    <submittedName>
        <fullName evidence="1">Uncharacterized protein</fullName>
    </submittedName>
</protein>
<proteinExistence type="predicted"/>
<keyword evidence="2" id="KW-1185">Reference proteome</keyword>